<protein>
    <submittedName>
        <fullName evidence="1">Uncharacterized protein</fullName>
    </submittedName>
</protein>
<evidence type="ECO:0000313" key="1">
    <source>
        <dbReference type="EMBL" id="KKM96771.1"/>
    </source>
</evidence>
<accession>A0A0F9MBW1</accession>
<gene>
    <name evidence="1" type="ORF">LCGC14_1174680</name>
</gene>
<proteinExistence type="predicted"/>
<comment type="caution">
    <text evidence="1">The sequence shown here is derived from an EMBL/GenBank/DDBJ whole genome shotgun (WGS) entry which is preliminary data.</text>
</comment>
<reference evidence="1" key="1">
    <citation type="journal article" date="2015" name="Nature">
        <title>Complex archaea that bridge the gap between prokaryotes and eukaryotes.</title>
        <authorList>
            <person name="Spang A."/>
            <person name="Saw J.H."/>
            <person name="Jorgensen S.L."/>
            <person name="Zaremba-Niedzwiedzka K."/>
            <person name="Martijn J."/>
            <person name="Lind A.E."/>
            <person name="van Eijk R."/>
            <person name="Schleper C."/>
            <person name="Guy L."/>
            <person name="Ettema T.J."/>
        </authorList>
    </citation>
    <scope>NUCLEOTIDE SEQUENCE</scope>
</reference>
<dbReference type="AlphaFoldDB" id="A0A0F9MBW1"/>
<organism evidence="1">
    <name type="scientific">marine sediment metagenome</name>
    <dbReference type="NCBI Taxonomy" id="412755"/>
    <lineage>
        <taxon>unclassified sequences</taxon>
        <taxon>metagenomes</taxon>
        <taxon>ecological metagenomes</taxon>
    </lineage>
</organism>
<sequence>FGDPCYKIGSSKLMDFCLKVGTEIETLFREILNDKKFDSEHDIAIKRNNQNIDVYKKIIEPKYELRRYSLFVKPIKVEIFPFIKFESKTPEWFKIYSKDKHNKLNLIQNWNMMHSLFSLGALLLLVINHPSVEDKVFNVGRFSNFIEIFDLLGSTPRFCQSVI</sequence>
<name>A0A0F9MBW1_9ZZZZ</name>
<feature type="non-terminal residue" evidence="1">
    <location>
        <position position="1"/>
    </location>
</feature>
<dbReference type="EMBL" id="LAZR01005836">
    <property type="protein sequence ID" value="KKM96771.1"/>
    <property type="molecule type" value="Genomic_DNA"/>
</dbReference>